<dbReference type="SUPFAM" id="SSF55781">
    <property type="entry name" value="GAF domain-like"/>
    <property type="match status" value="1"/>
</dbReference>
<sequence>MTFASGLSVDEPVRQENVRVRKANVANWVGLLAATAIFIAVGAGVLWGVQRFIADARHVAHTHEVIASVDAFEARLRDAESAQRGYLLTSQVDYLVAYRSNQAQLQPLLDRLQRLVADNPAQRARVQKMQQLEALREQQIHGNLERYRRGGLEEARSGIDEQVLVVSSQIRLVAQQLIAAERELLDLRDRSSQRSALSLRALALVGIPLGIVLLGLVYLRLWRETRWRARAERRNEEAANRLQQSLAESEGQRAGLAELTAYAGLLQNCISADEAVALTTRLLGRLLPGSGGTVYRIRASRDYAEQLAQWGRHVVDSQALVAPAECWALRRGQIHVNSADEYAARCAHLAPALPDNTGQLACIPLTAQGVQLGFIYISSTGPAVNARMALVHATADQLSMTLHTLSLQEKLRVQSIRDPLTGLFNRRYLEESLVRELARCQRRGLPFSVLMLDVDHFKRFNDTHGHPGGDALLAALGKLLQTQLRAEDIACRYGGEEFTVLLPEAGAEQASLRAEQLLQAIRALRVEHMGHELPAVTASIGIAVAGRDGAEHLLQRADQALYRAKQEGRDRVVVDGQVQASAAGPDGGCDR</sequence>
<dbReference type="GO" id="GO:0052621">
    <property type="term" value="F:diguanylate cyclase activity"/>
    <property type="evidence" value="ECO:0007669"/>
    <property type="project" value="UniProtKB-EC"/>
</dbReference>
<gene>
    <name evidence="6" type="ORF">H4O09_02295</name>
</gene>
<evidence type="ECO:0000259" key="5">
    <source>
        <dbReference type="PROSITE" id="PS50887"/>
    </source>
</evidence>
<dbReference type="Pfam" id="PF05227">
    <property type="entry name" value="CHASE3"/>
    <property type="match status" value="1"/>
</dbReference>
<evidence type="ECO:0000256" key="2">
    <source>
        <dbReference type="ARBA" id="ARBA00012528"/>
    </source>
</evidence>
<dbReference type="InterPro" id="IPR007891">
    <property type="entry name" value="CHASE3"/>
</dbReference>
<dbReference type="GO" id="GO:1902201">
    <property type="term" value="P:negative regulation of bacterial-type flagellum-dependent cell motility"/>
    <property type="evidence" value="ECO:0007669"/>
    <property type="project" value="TreeGrafter"/>
</dbReference>
<dbReference type="Proteomes" id="UP000550609">
    <property type="component" value="Unassembled WGS sequence"/>
</dbReference>
<dbReference type="GO" id="GO:0005886">
    <property type="term" value="C:plasma membrane"/>
    <property type="evidence" value="ECO:0007669"/>
    <property type="project" value="TreeGrafter"/>
</dbReference>
<comment type="cofactor">
    <cofactor evidence="1">
        <name>Mg(2+)</name>
        <dbReference type="ChEBI" id="CHEBI:18420"/>
    </cofactor>
</comment>
<dbReference type="PANTHER" id="PTHR45138">
    <property type="entry name" value="REGULATORY COMPONENTS OF SENSORY TRANSDUCTION SYSTEM"/>
    <property type="match status" value="1"/>
</dbReference>
<dbReference type="SMART" id="SM00267">
    <property type="entry name" value="GGDEF"/>
    <property type="match status" value="1"/>
</dbReference>
<organism evidence="6 7">
    <name type="scientific">Stenotrophomonas koreensis</name>
    <dbReference type="NCBI Taxonomy" id="266128"/>
    <lineage>
        <taxon>Bacteria</taxon>
        <taxon>Pseudomonadati</taxon>
        <taxon>Pseudomonadota</taxon>
        <taxon>Gammaproteobacteria</taxon>
        <taxon>Lysobacterales</taxon>
        <taxon>Lysobacteraceae</taxon>
        <taxon>Stenotrophomonas</taxon>
    </lineage>
</organism>
<dbReference type="NCBIfam" id="TIGR00254">
    <property type="entry name" value="GGDEF"/>
    <property type="match status" value="1"/>
</dbReference>
<dbReference type="InterPro" id="IPR000160">
    <property type="entry name" value="GGDEF_dom"/>
</dbReference>
<dbReference type="InterPro" id="IPR029787">
    <property type="entry name" value="Nucleotide_cyclase"/>
</dbReference>
<dbReference type="PANTHER" id="PTHR45138:SF9">
    <property type="entry name" value="DIGUANYLATE CYCLASE DGCM-RELATED"/>
    <property type="match status" value="1"/>
</dbReference>
<dbReference type="InterPro" id="IPR050469">
    <property type="entry name" value="Diguanylate_Cyclase"/>
</dbReference>
<keyword evidence="4" id="KW-0812">Transmembrane</keyword>
<keyword evidence="4" id="KW-1133">Transmembrane helix</keyword>
<dbReference type="AlphaFoldDB" id="A0A7W3UY10"/>
<dbReference type="Gene3D" id="3.30.70.270">
    <property type="match status" value="1"/>
</dbReference>
<keyword evidence="4" id="KW-0472">Membrane</keyword>
<protein>
    <recommendedName>
        <fullName evidence="2">diguanylate cyclase</fullName>
        <ecNumber evidence="2">2.7.7.65</ecNumber>
    </recommendedName>
</protein>
<dbReference type="PROSITE" id="PS50887">
    <property type="entry name" value="GGDEF"/>
    <property type="match status" value="1"/>
</dbReference>
<dbReference type="GO" id="GO:0043709">
    <property type="term" value="P:cell adhesion involved in single-species biofilm formation"/>
    <property type="evidence" value="ECO:0007669"/>
    <property type="project" value="TreeGrafter"/>
</dbReference>
<accession>A0A7W3UY10</accession>
<dbReference type="Pfam" id="PF00990">
    <property type="entry name" value="GGDEF"/>
    <property type="match status" value="1"/>
</dbReference>
<evidence type="ECO:0000313" key="7">
    <source>
        <dbReference type="Proteomes" id="UP000550609"/>
    </source>
</evidence>
<comment type="catalytic activity">
    <reaction evidence="3">
        <text>2 GTP = 3',3'-c-di-GMP + 2 diphosphate</text>
        <dbReference type="Rhea" id="RHEA:24898"/>
        <dbReference type="ChEBI" id="CHEBI:33019"/>
        <dbReference type="ChEBI" id="CHEBI:37565"/>
        <dbReference type="ChEBI" id="CHEBI:58805"/>
        <dbReference type="EC" id="2.7.7.65"/>
    </reaction>
</comment>
<dbReference type="InterPro" id="IPR003018">
    <property type="entry name" value="GAF"/>
</dbReference>
<dbReference type="Gene3D" id="3.30.450.40">
    <property type="match status" value="1"/>
</dbReference>
<dbReference type="SUPFAM" id="SSF55073">
    <property type="entry name" value="Nucleotide cyclase"/>
    <property type="match status" value="1"/>
</dbReference>
<evidence type="ECO:0000256" key="4">
    <source>
        <dbReference type="SAM" id="Phobius"/>
    </source>
</evidence>
<proteinExistence type="predicted"/>
<dbReference type="InterPro" id="IPR043128">
    <property type="entry name" value="Rev_trsase/Diguanyl_cyclase"/>
</dbReference>
<dbReference type="EMBL" id="JACIUV010000001">
    <property type="protein sequence ID" value="MBB1115896.1"/>
    <property type="molecule type" value="Genomic_DNA"/>
</dbReference>
<comment type="caution">
    <text evidence="6">The sequence shown here is derived from an EMBL/GenBank/DDBJ whole genome shotgun (WGS) entry which is preliminary data.</text>
</comment>
<feature type="domain" description="GGDEF" evidence="5">
    <location>
        <begin position="445"/>
        <end position="577"/>
    </location>
</feature>
<evidence type="ECO:0000313" key="6">
    <source>
        <dbReference type="EMBL" id="MBB1115896.1"/>
    </source>
</evidence>
<dbReference type="RefSeq" id="WP_182621275.1">
    <property type="nucleotide sequence ID" value="NZ_JACIUV010000001.1"/>
</dbReference>
<dbReference type="CDD" id="cd01949">
    <property type="entry name" value="GGDEF"/>
    <property type="match status" value="1"/>
</dbReference>
<evidence type="ECO:0000256" key="1">
    <source>
        <dbReference type="ARBA" id="ARBA00001946"/>
    </source>
</evidence>
<dbReference type="FunFam" id="3.30.70.270:FF:000001">
    <property type="entry name" value="Diguanylate cyclase domain protein"/>
    <property type="match status" value="1"/>
</dbReference>
<name>A0A7W3UY10_9GAMM</name>
<feature type="transmembrane region" description="Helical" evidence="4">
    <location>
        <begin position="28"/>
        <end position="49"/>
    </location>
</feature>
<reference evidence="6 7" key="1">
    <citation type="submission" date="2020-08" db="EMBL/GenBank/DDBJ databases">
        <title>Stenotrophomonas sp. W1S232.</title>
        <authorList>
            <person name="Deng Y."/>
        </authorList>
    </citation>
    <scope>NUCLEOTIDE SEQUENCE [LARGE SCALE GENOMIC DNA]</scope>
    <source>
        <strain evidence="6 7">W1S232</strain>
    </source>
</reference>
<dbReference type="InterPro" id="IPR029016">
    <property type="entry name" value="GAF-like_dom_sf"/>
</dbReference>
<dbReference type="CDD" id="cd19410">
    <property type="entry name" value="HK9-like_sensor"/>
    <property type="match status" value="1"/>
</dbReference>
<dbReference type="Pfam" id="PF01590">
    <property type="entry name" value="GAF"/>
    <property type="match status" value="1"/>
</dbReference>
<evidence type="ECO:0000256" key="3">
    <source>
        <dbReference type="ARBA" id="ARBA00034247"/>
    </source>
</evidence>
<dbReference type="EC" id="2.7.7.65" evidence="2"/>
<feature type="transmembrane region" description="Helical" evidence="4">
    <location>
        <begin position="197"/>
        <end position="219"/>
    </location>
</feature>